<name>A0A453CDT3_AEGTS</name>
<proteinExistence type="predicted"/>
<accession>A0A453CDT3</accession>
<organism evidence="1 2">
    <name type="scientific">Aegilops tauschii subsp. strangulata</name>
    <name type="common">Goatgrass</name>
    <dbReference type="NCBI Taxonomy" id="200361"/>
    <lineage>
        <taxon>Eukaryota</taxon>
        <taxon>Viridiplantae</taxon>
        <taxon>Streptophyta</taxon>
        <taxon>Embryophyta</taxon>
        <taxon>Tracheophyta</taxon>
        <taxon>Spermatophyta</taxon>
        <taxon>Magnoliopsida</taxon>
        <taxon>Liliopsida</taxon>
        <taxon>Poales</taxon>
        <taxon>Poaceae</taxon>
        <taxon>BOP clade</taxon>
        <taxon>Pooideae</taxon>
        <taxon>Triticodae</taxon>
        <taxon>Triticeae</taxon>
        <taxon>Triticinae</taxon>
        <taxon>Aegilops</taxon>
    </lineage>
</organism>
<protein>
    <submittedName>
        <fullName evidence="1">Uncharacterized protein</fullName>
    </submittedName>
</protein>
<sequence>GGEEIIYWIKLLDYSSGYYMRNIIQICCIISIFSSQRSETLTERIHQHPYN</sequence>
<reference evidence="1" key="3">
    <citation type="journal article" date="2017" name="Nature">
        <title>Genome sequence of the progenitor of the wheat D genome Aegilops tauschii.</title>
        <authorList>
            <person name="Luo M.C."/>
            <person name="Gu Y.Q."/>
            <person name="Puiu D."/>
            <person name="Wang H."/>
            <person name="Twardziok S.O."/>
            <person name="Deal K.R."/>
            <person name="Huo N."/>
            <person name="Zhu T."/>
            <person name="Wang L."/>
            <person name="Wang Y."/>
            <person name="McGuire P.E."/>
            <person name="Liu S."/>
            <person name="Long H."/>
            <person name="Ramasamy R.K."/>
            <person name="Rodriguez J.C."/>
            <person name="Van S.L."/>
            <person name="Yuan L."/>
            <person name="Wang Z."/>
            <person name="Xia Z."/>
            <person name="Xiao L."/>
            <person name="Anderson O.D."/>
            <person name="Ouyang S."/>
            <person name="Liang Y."/>
            <person name="Zimin A.V."/>
            <person name="Pertea G."/>
            <person name="Qi P."/>
            <person name="Bennetzen J.L."/>
            <person name="Dai X."/>
            <person name="Dawson M.W."/>
            <person name="Muller H.G."/>
            <person name="Kugler K."/>
            <person name="Rivarola-Duarte L."/>
            <person name="Spannagl M."/>
            <person name="Mayer K.F.X."/>
            <person name="Lu F.H."/>
            <person name="Bevan M.W."/>
            <person name="Leroy P."/>
            <person name="Li P."/>
            <person name="You F.M."/>
            <person name="Sun Q."/>
            <person name="Liu Z."/>
            <person name="Lyons E."/>
            <person name="Wicker T."/>
            <person name="Salzberg S.L."/>
            <person name="Devos K.M."/>
            <person name="Dvorak J."/>
        </authorList>
    </citation>
    <scope>NUCLEOTIDE SEQUENCE [LARGE SCALE GENOMIC DNA]</scope>
    <source>
        <strain evidence="1">cv. AL8/78</strain>
    </source>
</reference>
<evidence type="ECO:0000313" key="1">
    <source>
        <dbReference type="EnsemblPlants" id="AET2Gv20815300.1"/>
    </source>
</evidence>
<keyword evidence="2" id="KW-1185">Reference proteome</keyword>
<dbReference type="Proteomes" id="UP000015105">
    <property type="component" value="Chromosome 2D"/>
</dbReference>
<reference evidence="2" key="1">
    <citation type="journal article" date="2014" name="Science">
        <title>Ancient hybridizations among the ancestral genomes of bread wheat.</title>
        <authorList>
            <consortium name="International Wheat Genome Sequencing Consortium,"/>
            <person name="Marcussen T."/>
            <person name="Sandve S.R."/>
            <person name="Heier L."/>
            <person name="Spannagl M."/>
            <person name="Pfeifer M."/>
            <person name="Jakobsen K.S."/>
            <person name="Wulff B.B."/>
            <person name="Steuernagel B."/>
            <person name="Mayer K.F."/>
            <person name="Olsen O.A."/>
        </authorList>
    </citation>
    <scope>NUCLEOTIDE SEQUENCE [LARGE SCALE GENOMIC DNA]</scope>
    <source>
        <strain evidence="2">cv. AL8/78</strain>
    </source>
</reference>
<reference evidence="2" key="2">
    <citation type="journal article" date="2017" name="Nat. Plants">
        <title>The Aegilops tauschii genome reveals multiple impacts of transposons.</title>
        <authorList>
            <person name="Zhao G."/>
            <person name="Zou C."/>
            <person name="Li K."/>
            <person name="Wang K."/>
            <person name="Li T."/>
            <person name="Gao L."/>
            <person name="Zhang X."/>
            <person name="Wang H."/>
            <person name="Yang Z."/>
            <person name="Liu X."/>
            <person name="Jiang W."/>
            <person name="Mao L."/>
            <person name="Kong X."/>
            <person name="Jiao Y."/>
            <person name="Jia J."/>
        </authorList>
    </citation>
    <scope>NUCLEOTIDE SEQUENCE [LARGE SCALE GENOMIC DNA]</scope>
    <source>
        <strain evidence="2">cv. AL8/78</strain>
    </source>
</reference>
<dbReference type="AlphaFoldDB" id="A0A453CDT3"/>
<evidence type="ECO:0000313" key="2">
    <source>
        <dbReference type="Proteomes" id="UP000015105"/>
    </source>
</evidence>
<reference evidence="1" key="5">
    <citation type="journal article" date="2021" name="G3 (Bethesda)">
        <title>Aegilops tauschii genome assembly Aet v5.0 features greater sequence contiguity and improved annotation.</title>
        <authorList>
            <person name="Wang L."/>
            <person name="Zhu T."/>
            <person name="Rodriguez J.C."/>
            <person name="Deal K.R."/>
            <person name="Dubcovsky J."/>
            <person name="McGuire P.E."/>
            <person name="Lux T."/>
            <person name="Spannagl M."/>
            <person name="Mayer K.F.X."/>
            <person name="Baldrich P."/>
            <person name="Meyers B.C."/>
            <person name="Huo N."/>
            <person name="Gu Y.Q."/>
            <person name="Zhou H."/>
            <person name="Devos K.M."/>
            <person name="Bennetzen J.L."/>
            <person name="Unver T."/>
            <person name="Budak H."/>
            <person name="Gulick P.J."/>
            <person name="Galiba G."/>
            <person name="Kalapos B."/>
            <person name="Nelson D.R."/>
            <person name="Li P."/>
            <person name="You F.M."/>
            <person name="Luo M.C."/>
            <person name="Dvorak J."/>
        </authorList>
    </citation>
    <scope>NUCLEOTIDE SEQUENCE [LARGE SCALE GENOMIC DNA]</scope>
    <source>
        <strain evidence="1">cv. AL8/78</strain>
    </source>
</reference>
<dbReference type="Gramene" id="AET2Gv20815300.1">
    <property type="protein sequence ID" value="AET2Gv20815300.1"/>
    <property type="gene ID" value="AET2Gv20815300"/>
</dbReference>
<dbReference type="EnsemblPlants" id="AET2Gv20815300.1">
    <property type="protein sequence ID" value="AET2Gv20815300.1"/>
    <property type="gene ID" value="AET2Gv20815300"/>
</dbReference>
<reference evidence="1" key="4">
    <citation type="submission" date="2019-03" db="UniProtKB">
        <authorList>
            <consortium name="EnsemblPlants"/>
        </authorList>
    </citation>
    <scope>IDENTIFICATION</scope>
</reference>